<name>A0A8H5QNY4_9HYPO</name>
<dbReference type="Proteomes" id="UP000530670">
    <property type="component" value="Unassembled WGS sequence"/>
</dbReference>
<evidence type="ECO:0000259" key="2">
    <source>
        <dbReference type="Pfam" id="PF20248"/>
    </source>
</evidence>
<dbReference type="EMBL" id="JAAQRI010000357">
    <property type="protein sequence ID" value="KAF5617211.1"/>
    <property type="molecule type" value="Genomic_DNA"/>
</dbReference>
<reference evidence="3 4" key="1">
    <citation type="submission" date="2020-05" db="EMBL/GenBank/DDBJ databases">
        <title>Identification and distribution of gene clusters putatively required for synthesis of sphingolipid metabolism inhibitors in phylogenetically diverse species of the filamentous fungus Fusarium.</title>
        <authorList>
            <person name="Kim H.-S."/>
            <person name="Busman M."/>
            <person name="Brown D.W."/>
            <person name="Divon H."/>
            <person name="Uhlig S."/>
            <person name="Proctor R.H."/>
        </authorList>
    </citation>
    <scope>NUCLEOTIDE SEQUENCE [LARGE SCALE GENOMIC DNA]</scope>
    <source>
        <strain evidence="3 4">NRRL 66243</strain>
    </source>
</reference>
<organism evidence="3 4">
    <name type="scientific">Fusarium tjaetaba</name>
    <dbReference type="NCBI Taxonomy" id="1567544"/>
    <lineage>
        <taxon>Eukaryota</taxon>
        <taxon>Fungi</taxon>
        <taxon>Dikarya</taxon>
        <taxon>Ascomycota</taxon>
        <taxon>Pezizomycotina</taxon>
        <taxon>Sordariomycetes</taxon>
        <taxon>Hypocreomycetidae</taxon>
        <taxon>Hypocreales</taxon>
        <taxon>Nectriaceae</taxon>
        <taxon>Fusarium</taxon>
        <taxon>Fusarium fujikuroi species complex</taxon>
    </lineage>
</organism>
<dbReference type="GeneID" id="59298078"/>
<dbReference type="RefSeq" id="XP_037200216.1">
    <property type="nucleotide sequence ID" value="XM_037345808.1"/>
</dbReference>
<evidence type="ECO:0000313" key="3">
    <source>
        <dbReference type="EMBL" id="KAF5617211.1"/>
    </source>
</evidence>
<feature type="domain" description="DUF6603" evidence="2">
    <location>
        <begin position="1737"/>
        <end position="2269"/>
    </location>
</feature>
<dbReference type="Pfam" id="PF20248">
    <property type="entry name" value="DUF6603"/>
    <property type="match status" value="1"/>
</dbReference>
<sequence length="2612" mass="288512">MAASPAKSRLRNDWEVHTFQIGVPLGDCAIHLLVKHAVRYTEGQEFKVPDPAKRKRKNRDVPVFRRPMFRRIVELTGNDLPTNRSATKGKGQGEVHAALIFDGGHDDDGPGYHGKKSREAIERAISKIESEYTFKYVPDDIEETPVRDGKTSKNSQLIFDAWIVTHWDRDHYCGTLTMFRDDVFQRWNDEKTMPAAERICSYFKYGKDYACNSILYCPVWLRPTKAGMARGAPNLFIDDGKPCIWLTDSSIWPLDLKVKTDQKNWSKSAPLLKVVHGEQSLIGVDLFTGNQVSPKKSVGRWWTDGKHNAQSVLEGYMQRRQDDDPPFDNKRPVFICIGSNGFAFGSKTAADPPKAHCTPDNYVSIMAMIIWKTADGIRISHLCGGDAHAVTEKLIVNFIRKDKGGNNQGPPEYWPIEVMKASHHGARSSTPVELVKAARPSKFIISAGQSHGHPSWQTVALLATYYRSYTSVRKDWIEAFKEIYGGTEEQAIYGEKKEFEEGLEQAKVQLPKDLALHLWTRASVVNGIDCMFSKFVTKSLKDNQKDLEEAKKRLKGFPRAPRSKKDKELKEKAEAEVKTCFWRVEKELGLQRTALAHYMRQIWIEVSQVMDYQKNSKETDRGLLYIRLHASSEERFDGRALPVSKSSGWTVLRRTVRKYSKAELELLKAKTRLPPSTKKKVVKVRLLGGNGEDMEGEGQQEEEEEPPQNSNTKKRKARLLTDSGEPETDWKDKPVQRLVKLVKLSGTGASGDERVVVDLSEESVSLLENQPSDIVRVASKVLGDRYTWESDTPDLDSLALEMNFDDLGEVEFSESKTNLTAVSSSLTASESVLKERKTQRLAQKQPQVAAGKDGTVPVSIDGLVASKELLKPLNRDMPGKIFAVLDETTAAWDFLAWAGPICFGQRAQIGSDLISLGENDITLEVLQACWNKSDVEGSYVSGIEIRCQRTARDGLLAVSLDNVRLYIKRSEDQQPLTFSAQKEFLNQQFEREMNPSARAKMTGFERLPGHLLLGLETGSRMGGFDNLSDFLDLFDMDLGIWLTALGSGVKVQLTQSSGEFPPRNGFWYLPAQDYTSVLRLGGSLHLEPKASLGKLGEMIVQCLPGLSSQLDLPDLNIVFKRTAAPVIEHGNTYIDGTSEVTLWTEFDVGSPKSLGLYFSLLSDRMVITVLSKGVTWSSVRKWLEKQFDDLVDALLSLEEDLAVLVSNRGSKNDESSSAMASKTEAAEDLDGISFHRLALTVSKDRDLLGASVSFKASMPYLVQKGQHAMFELSLSWNPGLYEFQGTFIPAAIGPDDPALDGYMIDHEVWDSTIPLSPNAAPFMSLRFIDPSTEINIPYGIPSEITQCELYVSNKATRISGHLASAIKPPSPTEASKVPILLVDRTELQIEANLDYSSGATQASFDLWGMITLKRSEYATDDPPCVIQAAIGYRSGAWSFSAKATDVPMISLSSIFAEGPERDAAMQMLSQIHLDEIFIDYTYAGASVSKLRLGGSMTIAGVTTSIEYNRSEKPDWMLQATVEKSIVADVLDKKPETLGDTLGRLLGGDVAAILPDFVRDITLPDFEPDHDHVQLNCSSSAFGVVLSIGKLHVQMGQLRQEKKDKDQEILPAKRLVIVSLGPLPSTADVPLVGSVSLPFDQLEFVWASENFSNTELTALEAGAGFSTDTTTKIRRSPDEAPLSKGFHFRLVGDKEVWVDHPFTREKKPAPGPGVVGQDQIVAADQKAPPADAGPMKPIKKKRGGLNMSGVGVSFDSDNDVLSVHLDADVAIGPISAGVQGLTVKLDLKQLGSLDKLISDASASISKVEKALTVSISGINVAFDRAPILIAGGLEHSKDEEGEMFAGDIAISLTQFSIGAYGMYQKLNAKPPFPAYNSVFVYAMVEGTLFTVGWAEIRGLVAGFGYNSMLRLPLGGGDELINYPLLKDLGPDFHSNMVALRKEGWVTPSIGSLWMAAGLKIRACQTMDIRAVATLSIGPDKKDLGLLARASVGLPRGASRDKALMAIDLSIAGNLDLVHGELVVNGAIEPTSFILHHSCIPSGEFAIRSWFGSDNPHRGDWVVSFGGFHPAFLRPDHYPNPARMQINWSVSDKISVTGQGYVAVTPNAIMAGGLLHAAYKSGGVEATFDAHADFLVTLAPLHYMAEMEVFAGVSYELRKWCFTFKKSAELTAKLRLHGPPLGGTVTLHVAFFSFDVDFGAGDGSGPPPKLTLNQFEDLVRERSADRTQQNKAHVMASVSGLLSVKDNKEDTSNDGESQHWIVRGYDFMFTVRSCAPISSAILGNDDTDQAKDHASKILSRPMQMNENETSPIFSSLEVRVYRGDKAGDSSQRVNFQMKEAIRDRVPSNLWGPMPNDSRDLLSQSSSQTTVEHLVGFKMGMPSPETSASKLTVVLSKAQPTIVQFPVQGKSAEPAAVYLEEEEILEQRKWKRVKAVMGREGGLKQRETVMDAFLRFFPREKETAKAFRNIGTAALIDASDEMERFYRNAPRVLYNRLELINQPKRDLIRFQLKEFLPWLGRFILGRSSLAERPERTVDLNPSPAPAASVTDDDEERIWNSQFQDNLIRTIAVHIVIYDIKRSGKLPNTTAKSILYSISDPVVNIAFKVITKPSAS</sequence>
<dbReference type="OrthoDB" id="5352492at2759"/>
<gene>
    <name evidence="3" type="ORF">FTJAE_12732</name>
</gene>
<evidence type="ECO:0000256" key="1">
    <source>
        <dbReference type="SAM" id="MobiDB-lite"/>
    </source>
</evidence>
<feature type="region of interest" description="Disordered" evidence="1">
    <location>
        <begin position="681"/>
        <end position="730"/>
    </location>
</feature>
<dbReference type="InterPro" id="IPR036866">
    <property type="entry name" value="RibonucZ/Hydroxyglut_hydro"/>
</dbReference>
<feature type="compositionally biased region" description="Acidic residues" evidence="1">
    <location>
        <begin position="692"/>
        <end position="706"/>
    </location>
</feature>
<evidence type="ECO:0000313" key="4">
    <source>
        <dbReference type="Proteomes" id="UP000530670"/>
    </source>
</evidence>
<proteinExistence type="predicted"/>
<dbReference type="Gene3D" id="3.60.15.10">
    <property type="entry name" value="Ribonuclease Z/Hydroxyacylglutathione hydrolase-like"/>
    <property type="match status" value="1"/>
</dbReference>
<accession>A0A8H5QNY4</accession>
<comment type="caution">
    <text evidence="3">The sequence shown here is derived from an EMBL/GenBank/DDBJ whole genome shotgun (WGS) entry which is preliminary data.</text>
</comment>
<keyword evidence="4" id="KW-1185">Reference proteome</keyword>
<protein>
    <recommendedName>
        <fullName evidence="2">DUF6603 domain-containing protein</fullName>
    </recommendedName>
</protein>
<dbReference type="InterPro" id="IPR046538">
    <property type="entry name" value="DUF6603"/>
</dbReference>